<comment type="catalytic activity">
    <reaction evidence="4">
        <text>RNA(n) + a ribonucleoside 5'-triphosphate = RNA(n+1) + diphosphate</text>
        <dbReference type="Rhea" id="RHEA:21248"/>
        <dbReference type="Rhea" id="RHEA-COMP:14527"/>
        <dbReference type="Rhea" id="RHEA-COMP:17342"/>
        <dbReference type="ChEBI" id="CHEBI:33019"/>
        <dbReference type="ChEBI" id="CHEBI:61557"/>
        <dbReference type="ChEBI" id="CHEBI:140395"/>
        <dbReference type="EC" id="2.7.7.6"/>
    </reaction>
</comment>
<gene>
    <name evidence="4" type="primary">rpo7</name>
    <name evidence="4" type="synonym">rpoE</name>
    <name evidence="7" type="ORF">EGH25_11795</name>
</gene>
<keyword evidence="2 4" id="KW-0240">DNA-directed RNA polymerase</keyword>
<dbReference type="SMART" id="SM00316">
    <property type="entry name" value="S1"/>
    <property type="match status" value="1"/>
</dbReference>
<dbReference type="EMBL" id="RKLV01000017">
    <property type="protein sequence ID" value="MCX2820030.1"/>
    <property type="molecule type" value="Genomic_DNA"/>
</dbReference>
<dbReference type="CDD" id="cd04460">
    <property type="entry name" value="S1_RpoE"/>
    <property type="match status" value="1"/>
</dbReference>
<dbReference type="RefSeq" id="WP_266088845.1">
    <property type="nucleotide sequence ID" value="NZ_RKLV01000017.1"/>
</dbReference>
<dbReference type="PROSITE" id="PS50126">
    <property type="entry name" value="S1"/>
    <property type="match status" value="1"/>
</dbReference>
<feature type="domain" description="S1 motif" evidence="6">
    <location>
        <begin position="82"/>
        <end position="166"/>
    </location>
</feature>
<dbReference type="InterPro" id="IPR004519">
    <property type="entry name" value="RNAP_E/RPC8"/>
</dbReference>
<dbReference type="PANTHER" id="PTHR12709:SF4">
    <property type="entry name" value="DNA-DIRECTED RNA POLYMERASE II SUBUNIT RPB7"/>
    <property type="match status" value="1"/>
</dbReference>
<evidence type="ECO:0000313" key="8">
    <source>
        <dbReference type="Proteomes" id="UP001149411"/>
    </source>
</evidence>
<name>A0A9Q4C6E7_9EURY</name>
<evidence type="ECO:0000256" key="4">
    <source>
        <dbReference type="HAMAP-Rule" id="MF_00865"/>
    </source>
</evidence>
<dbReference type="AlphaFoldDB" id="A0A9Q4C6E7"/>
<dbReference type="InterPro" id="IPR012340">
    <property type="entry name" value="NA-bd_OB-fold"/>
</dbReference>
<dbReference type="Gene3D" id="3.30.1490.120">
    <property type="entry name" value="RNA polymerase Rpb7-like, N-terminal domain"/>
    <property type="match status" value="1"/>
</dbReference>
<keyword evidence="4 7" id="KW-0548">Nucleotidyltransferase</keyword>
<dbReference type="GO" id="GO:0005737">
    <property type="term" value="C:cytoplasm"/>
    <property type="evidence" value="ECO:0007669"/>
    <property type="project" value="UniProtKB-SubCell"/>
</dbReference>
<dbReference type="SUPFAM" id="SSF88798">
    <property type="entry name" value="N-terminal, heterodimerisation domain of RBP7 (RpoE)"/>
    <property type="match status" value="1"/>
</dbReference>
<keyword evidence="4 7" id="KW-0808">Transferase</keyword>
<dbReference type="EC" id="2.7.7.6" evidence="4"/>
<evidence type="ECO:0000256" key="2">
    <source>
        <dbReference type="ARBA" id="ARBA00022478"/>
    </source>
</evidence>
<evidence type="ECO:0000259" key="6">
    <source>
        <dbReference type="PROSITE" id="PS50126"/>
    </source>
</evidence>
<organism evidence="7 8">
    <name type="scientific">Halorutilus salinus</name>
    <dbReference type="NCBI Taxonomy" id="2487751"/>
    <lineage>
        <taxon>Archaea</taxon>
        <taxon>Methanobacteriati</taxon>
        <taxon>Methanobacteriota</taxon>
        <taxon>Stenosarchaea group</taxon>
        <taxon>Halobacteria</taxon>
        <taxon>Halorutilales</taxon>
        <taxon>Halorutilaceae</taxon>
        <taxon>Halorutilus</taxon>
    </lineage>
</organism>
<accession>A0A9Q4C6E7</accession>
<feature type="compositionally biased region" description="Basic and acidic residues" evidence="5">
    <location>
        <begin position="174"/>
        <end position="185"/>
    </location>
</feature>
<dbReference type="PANTHER" id="PTHR12709">
    <property type="entry name" value="DNA-DIRECTED RNA POLYMERASE II, III"/>
    <property type="match status" value="1"/>
</dbReference>
<dbReference type="InterPro" id="IPR005576">
    <property type="entry name" value="Rpb7-like_N"/>
</dbReference>
<dbReference type="NCBIfam" id="TIGR00448">
    <property type="entry name" value="rpoE"/>
    <property type="match status" value="1"/>
</dbReference>
<dbReference type="Pfam" id="PF00575">
    <property type="entry name" value="S1"/>
    <property type="match status" value="1"/>
</dbReference>
<dbReference type="GO" id="GO:0003677">
    <property type="term" value="F:DNA binding"/>
    <property type="evidence" value="ECO:0007669"/>
    <property type="project" value="InterPro"/>
</dbReference>
<comment type="function">
    <text evidence="4">DNA-dependent RNA polymerase (RNAP) catalyzes the transcription of DNA into RNA using the four ribonucleoside triphosphates as substrates.</text>
</comment>
<dbReference type="GO" id="GO:0006352">
    <property type="term" value="P:DNA-templated transcription initiation"/>
    <property type="evidence" value="ECO:0007669"/>
    <property type="project" value="InterPro"/>
</dbReference>
<evidence type="ECO:0000313" key="7">
    <source>
        <dbReference type="EMBL" id="MCX2820030.1"/>
    </source>
</evidence>
<dbReference type="Gene3D" id="2.40.50.140">
    <property type="entry name" value="Nucleic acid-binding proteins"/>
    <property type="match status" value="1"/>
</dbReference>
<dbReference type="InterPro" id="IPR045113">
    <property type="entry name" value="Rpb7-like"/>
</dbReference>
<comment type="subunit">
    <text evidence="4">Part of the RNA polymerase complex. Forms a stalk with Rpo4 that extends from the main structure.</text>
</comment>
<sequence>MYKRVKLVDTVRVPPERLDDVSKNLVLELLQDKLEGRCDEELGWVVAVTEVHETGEGKILYNEGGVFYEAEFDAIVFEPLMQEVIDGKVSEAVSFGLFVSIGPVDALLHASQIGDDYFSFDEENERLHSSESNRELGVGDPVRSRIVTVSIDERNPRDSKIGLTARQPGLGKHGWLEEEAQKAEQ</sequence>
<keyword evidence="4" id="KW-0963">Cytoplasm</keyword>
<evidence type="ECO:0000256" key="3">
    <source>
        <dbReference type="ARBA" id="ARBA00023163"/>
    </source>
</evidence>
<comment type="similarity">
    <text evidence="1 4">Belongs to the eukaryotic RPB7/RPC8 RNA polymerase subunit family.</text>
</comment>
<comment type="caution">
    <text evidence="7">The sequence shown here is derived from an EMBL/GenBank/DDBJ whole genome shotgun (WGS) entry which is preliminary data.</text>
</comment>
<protein>
    <recommendedName>
        <fullName evidence="4">DNA-directed RNA polymerase subunit Rpo7</fullName>
        <ecNumber evidence="4">2.7.7.6</ecNumber>
    </recommendedName>
    <alternativeName>
        <fullName evidence="4">DNA-directed RNA polymerase subunit E</fullName>
    </alternativeName>
</protein>
<dbReference type="GO" id="GO:0000428">
    <property type="term" value="C:DNA-directed RNA polymerase complex"/>
    <property type="evidence" value="ECO:0007669"/>
    <property type="project" value="UniProtKB-KW"/>
</dbReference>
<dbReference type="NCBIfam" id="NF006333">
    <property type="entry name" value="PRK08563.1"/>
    <property type="match status" value="1"/>
</dbReference>
<feature type="region of interest" description="Disordered" evidence="5">
    <location>
        <begin position="157"/>
        <end position="185"/>
    </location>
</feature>
<comment type="domain">
    <text evidence="4">Forms 2 domains with an elongated structure; Rpo4 packs into the hinge region between the 2 domains.</text>
</comment>
<dbReference type="Pfam" id="PF03876">
    <property type="entry name" value="SHS2_Rpb7-N"/>
    <property type="match status" value="1"/>
</dbReference>
<dbReference type="InterPro" id="IPR046399">
    <property type="entry name" value="RNApol_Rpo7"/>
</dbReference>
<reference evidence="7" key="1">
    <citation type="submission" date="2022-09" db="EMBL/GenBank/DDBJ databases">
        <title>Haloadaptaus new haloarchaeum isolated from saline soil.</title>
        <authorList>
            <person name="Duran-Viseras A."/>
            <person name="Sanchez-Porro C."/>
            <person name="Ventosa A."/>
        </authorList>
    </citation>
    <scope>NUCLEOTIDE SEQUENCE</scope>
    <source>
        <strain evidence="7">F3-133</strain>
    </source>
</reference>
<evidence type="ECO:0000256" key="1">
    <source>
        <dbReference type="ARBA" id="ARBA00009307"/>
    </source>
</evidence>
<proteinExistence type="inferred from homology"/>
<dbReference type="Proteomes" id="UP001149411">
    <property type="component" value="Unassembled WGS sequence"/>
</dbReference>
<evidence type="ECO:0000256" key="5">
    <source>
        <dbReference type="SAM" id="MobiDB-lite"/>
    </source>
</evidence>
<keyword evidence="3 4" id="KW-0804">Transcription</keyword>
<keyword evidence="8" id="KW-1185">Reference proteome</keyword>
<dbReference type="HAMAP" id="MF_00865">
    <property type="entry name" value="RNApol_arch_Rpo7"/>
    <property type="match status" value="1"/>
</dbReference>
<dbReference type="GO" id="GO:0003899">
    <property type="term" value="F:DNA-directed RNA polymerase activity"/>
    <property type="evidence" value="ECO:0007669"/>
    <property type="project" value="UniProtKB-UniRule"/>
</dbReference>
<dbReference type="InterPro" id="IPR036898">
    <property type="entry name" value="RNA_pol_Rpb7-like_N_sf"/>
</dbReference>
<dbReference type="SUPFAM" id="SSF50249">
    <property type="entry name" value="Nucleic acid-binding proteins"/>
    <property type="match status" value="1"/>
</dbReference>
<dbReference type="InterPro" id="IPR003029">
    <property type="entry name" value="S1_domain"/>
</dbReference>
<comment type="subcellular location">
    <subcellularLocation>
        <location evidence="4">Cytoplasm</location>
    </subcellularLocation>
</comment>
<dbReference type="CDD" id="cd04331">
    <property type="entry name" value="RNAP_E_N"/>
    <property type="match status" value="1"/>
</dbReference>